<dbReference type="AlphaFoldDB" id="A0A5B7CJC1"/>
<evidence type="ECO:0000313" key="3">
    <source>
        <dbReference type="EMBL" id="MPC07763.1"/>
    </source>
</evidence>
<feature type="compositionally biased region" description="Polar residues" evidence="1">
    <location>
        <begin position="85"/>
        <end position="102"/>
    </location>
</feature>
<feature type="compositionally biased region" description="Pro residues" evidence="1">
    <location>
        <begin position="44"/>
        <end position="60"/>
    </location>
</feature>
<evidence type="ECO:0000313" key="4">
    <source>
        <dbReference type="Proteomes" id="UP000324222"/>
    </source>
</evidence>
<gene>
    <name evidence="3" type="ORF">E2C01_000330</name>
</gene>
<name>A0A5B7CJC1_PORTR</name>
<feature type="signal peptide" evidence="2">
    <location>
        <begin position="1"/>
        <end position="18"/>
    </location>
</feature>
<keyword evidence="2" id="KW-0732">Signal</keyword>
<organism evidence="3 4">
    <name type="scientific">Portunus trituberculatus</name>
    <name type="common">Swimming crab</name>
    <name type="synonym">Neptunus trituberculatus</name>
    <dbReference type="NCBI Taxonomy" id="210409"/>
    <lineage>
        <taxon>Eukaryota</taxon>
        <taxon>Metazoa</taxon>
        <taxon>Ecdysozoa</taxon>
        <taxon>Arthropoda</taxon>
        <taxon>Crustacea</taxon>
        <taxon>Multicrustacea</taxon>
        <taxon>Malacostraca</taxon>
        <taxon>Eumalacostraca</taxon>
        <taxon>Eucarida</taxon>
        <taxon>Decapoda</taxon>
        <taxon>Pleocyemata</taxon>
        <taxon>Brachyura</taxon>
        <taxon>Eubrachyura</taxon>
        <taxon>Portunoidea</taxon>
        <taxon>Portunidae</taxon>
        <taxon>Portuninae</taxon>
        <taxon>Portunus</taxon>
    </lineage>
</organism>
<comment type="caution">
    <text evidence="3">The sequence shown here is derived from an EMBL/GenBank/DDBJ whole genome shotgun (WGS) entry which is preliminary data.</text>
</comment>
<keyword evidence="4" id="KW-1185">Reference proteome</keyword>
<dbReference type="Proteomes" id="UP000324222">
    <property type="component" value="Unassembled WGS sequence"/>
</dbReference>
<protein>
    <submittedName>
        <fullName evidence="3">Uncharacterized protein</fullName>
    </submittedName>
</protein>
<evidence type="ECO:0000256" key="1">
    <source>
        <dbReference type="SAM" id="MobiDB-lite"/>
    </source>
</evidence>
<feature type="chain" id="PRO_5023106903" evidence="2">
    <location>
        <begin position="19"/>
        <end position="322"/>
    </location>
</feature>
<reference evidence="3 4" key="1">
    <citation type="submission" date="2019-05" db="EMBL/GenBank/DDBJ databases">
        <title>Another draft genome of Portunus trituberculatus and its Hox gene families provides insights of decapod evolution.</title>
        <authorList>
            <person name="Jeong J.-H."/>
            <person name="Song I."/>
            <person name="Kim S."/>
            <person name="Choi T."/>
            <person name="Kim D."/>
            <person name="Ryu S."/>
            <person name="Kim W."/>
        </authorList>
    </citation>
    <scope>NUCLEOTIDE SEQUENCE [LARGE SCALE GENOMIC DNA]</scope>
    <source>
        <tissue evidence="3">Muscle</tissue>
    </source>
</reference>
<sequence length="322" mass="33903">MRSIFLLILVMLWGGSVPVRIGGGRATGEHLRTEIDPDEQQPLKEPPLAPLTSPSKPPPSDNESEISSDAAPEDSKRPGDPVDVTTISVNMGNTKGSSSSTVQLKTVEGKMDSATLSESTSKTLDVSTITDKGEKTSVVQAVSSSVDVFPTAEEGSLVINGSTVSAVGLATNHGEQNAAVMKDVMTSTTAVSGSSGVRGAANHSLNTATLGKEGVVSLMQEKAFLTSEVSVPGIGGDPNVDAVTGRSVGMAVGTLNEDGASLNTTNLDFVYAYQKKPHDVDENDSNILLQCQRKIEKLQHKLRKCRHQKDAPEYQARQRSCG</sequence>
<accession>A0A5B7CJC1</accession>
<dbReference type="EMBL" id="VSRR010000007">
    <property type="protein sequence ID" value="MPC07763.1"/>
    <property type="molecule type" value="Genomic_DNA"/>
</dbReference>
<evidence type="ECO:0000256" key="2">
    <source>
        <dbReference type="SAM" id="SignalP"/>
    </source>
</evidence>
<proteinExistence type="predicted"/>
<feature type="region of interest" description="Disordered" evidence="1">
    <location>
        <begin position="33"/>
        <end position="102"/>
    </location>
</feature>